<dbReference type="EMBL" id="PNIX01000278">
    <property type="protein sequence ID" value="PMP81835.1"/>
    <property type="molecule type" value="Genomic_DNA"/>
</dbReference>
<comment type="pathway">
    <text evidence="1 6">Carbohydrate biosynthesis; dTDP-L-rhamnose biosynthesis.</text>
</comment>
<protein>
    <recommendedName>
        <fullName evidence="4 6">dTDP-4-dehydrorhamnose reductase</fullName>
        <ecNumber evidence="3 6">1.1.1.133</ecNumber>
    </recommendedName>
</protein>
<dbReference type="InterPro" id="IPR005913">
    <property type="entry name" value="dTDP_dehydrorham_reduct"/>
</dbReference>
<dbReference type="GO" id="GO:0005829">
    <property type="term" value="C:cytosol"/>
    <property type="evidence" value="ECO:0007669"/>
    <property type="project" value="TreeGrafter"/>
</dbReference>
<dbReference type="EC" id="1.1.1.133" evidence="3 6"/>
<evidence type="ECO:0000259" key="7">
    <source>
        <dbReference type="Pfam" id="PF04321"/>
    </source>
</evidence>
<dbReference type="Gene3D" id="3.90.25.10">
    <property type="entry name" value="UDP-galactose 4-epimerase, domain 1"/>
    <property type="match status" value="1"/>
</dbReference>
<dbReference type="Gene3D" id="3.40.50.720">
    <property type="entry name" value="NAD(P)-binding Rossmann-like Domain"/>
    <property type="match status" value="1"/>
</dbReference>
<name>A0A2J6X5G1_9BACT</name>
<gene>
    <name evidence="8" type="primary">rfbD</name>
    <name evidence="8" type="ORF">C0175_04725</name>
</gene>
<organism evidence="8 9">
    <name type="scientific">Caldisericum exile</name>
    <dbReference type="NCBI Taxonomy" id="693075"/>
    <lineage>
        <taxon>Bacteria</taxon>
        <taxon>Pseudomonadati</taxon>
        <taxon>Caldisericota/Cryosericota group</taxon>
        <taxon>Caldisericota</taxon>
        <taxon>Caldisericia</taxon>
        <taxon>Caldisericales</taxon>
        <taxon>Caldisericaceae</taxon>
        <taxon>Caldisericum</taxon>
    </lineage>
</organism>
<comment type="caution">
    <text evidence="8">The sequence shown here is derived from an EMBL/GenBank/DDBJ whole genome shotgun (WGS) entry which is preliminary data.</text>
</comment>
<dbReference type="AlphaFoldDB" id="A0A2J6X5G1"/>
<keyword evidence="6" id="KW-0521">NADP</keyword>
<comment type="function">
    <text evidence="6">Catalyzes the reduction of dTDP-6-deoxy-L-lyxo-4-hexulose to yield dTDP-L-rhamnose.</text>
</comment>
<evidence type="ECO:0000313" key="9">
    <source>
        <dbReference type="Proteomes" id="UP000236910"/>
    </source>
</evidence>
<dbReference type="FunFam" id="3.40.50.720:FF:000159">
    <property type="entry name" value="dTDP-4-dehydrorhamnose reductase"/>
    <property type="match status" value="1"/>
</dbReference>
<keyword evidence="6" id="KW-0560">Oxidoreductase</keyword>
<proteinExistence type="inferred from homology"/>
<evidence type="ECO:0000256" key="1">
    <source>
        <dbReference type="ARBA" id="ARBA00004781"/>
    </source>
</evidence>
<evidence type="ECO:0000256" key="6">
    <source>
        <dbReference type="RuleBase" id="RU364082"/>
    </source>
</evidence>
<dbReference type="InterPro" id="IPR036291">
    <property type="entry name" value="NAD(P)-bd_dom_sf"/>
</dbReference>
<evidence type="ECO:0000256" key="2">
    <source>
        <dbReference type="ARBA" id="ARBA00010944"/>
    </source>
</evidence>
<evidence type="ECO:0000313" key="8">
    <source>
        <dbReference type="EMBL" id="PMP81835.1"/>
    </source>
</evidence>
<dbReference type="UniPathway" id="UPA00124"/>
<dbReference type="PANTHER" id="PTHR10491:SF4">
    <property type="entry name" value="METHIONINE ADENOSYLTRANSFERASE 2 SUBUNIT BETA"/>
    <property type="match status" value="1"/>
</dbReference>
<dbReference type="SUPFAM" id="SSF51735">
    <property type="entry name" value="NAD(P)-binding Rossmann-fold domains"/>
    <property type="match status" value="1"/>
</dbReference>
<dbReference type="InterPro" id="IPR029903">
    <property type="entry name" value="RmlD-like-bd"/>
</dbReference>
<feature type="domain" description="RmlD-like substrate binding" evidence="7">
    <location>
        <begin position="1"/>
        <end position="280"/>
    </location>
</feature>
<dbReference type="PANTHER" id="PTHR10491">
    <property type="entry name" value="DTDP-4-DEHYDRORHAMNOSE REDUCTASE"/>
    <property type="match status" value="1"/>
</dbReference>
<dbReference type="Pfam" id="PF04321">
    <property type="entry name" value="RmlD_sub_bind"/>
    <property type="match status" value="1"/>
</dbReference>
<evidence type="ECO:0000256" key="5">
    <source>
        <dbReference type="ARBA" id="ARBA00048200"/>
    </source>
</evidence>
<comment type="catalytic activity">
    <reaction evidence="5">
        <text>dTDP-beta-L-rhamnose + NADP(+) = dTDP-4-dehydro-beta-L-rhamnose + NADPH + H(+)</text>
        <dbReference type="Rhea" id="RHEA:21796"/>
        <dbReference type="ChEBI" id="CHEBI:15378"/>
        <dbReference type="ChEBI" id="CHEBI:57510"/>
        <dbReference type="ChEBI" id="CHEBI:57783"/>
        <dbReference type="ChEBI" id="CHEBI:58349"/>
        <dbReference type="ChEBI" id="CHEBI:62830"/>
        <dbReference type="EC" id="1.1.1.133"/>
    </reaction>
</comment>
<dbReference type="Proteomes" id="UP000236910">
    <property type="component" value="Unassembled WGS sequence"/>
</dbReference>
<dbReference type="GO" id="GO:0008831">
    <property type="term" value="F:dTDP-4-dehydrorhamnose reductase activity"/>
    <property type="evidence" value="ECO:0007669"/>
    <property type="project" value="UniProtKB-EC"/>
</dbReference>
<evidence type="ECO:0000256" key="4">
    <source>
        <dbReference type="ARBA" id="ARBA00017099"/>
    </source>
</evidence>
<dbReference type="CDD" id="cd05254">
    <property type="entry name" value="dTDP_HR_like_SDR_e"/>
    <property type="match status" value="1"/>
</dbReference>
<evidence type="ECO:0000256" key="3">
    <source>
        <dbReference type="ARBA" id="ARBA00012929"/>
    </source>
</evidence>
<accession>A0A2J6X5G1</accession>
<dbReference type="NCBIfam" id="TIGR01214">
    <property type="entry name" value="rmlD"/>
    <property type="match status" value="1"/>
</dbReference>
<reference evidence="8 9" key="1">
    <citation type="submission" date="2018-01" db="EMBL/GenBank/DDBJ databases">
        <title>Metagenomic assembled genomes from two thermal pools in the Uzon Caldera, Kamchatka, Russia.</title>
        <authorList>
            <person name="Wilkins L."/>
            <person name="Ettinger C."/>
        </authorList>
    </citation>
    <scope>NUCLEOTIDE SEQUENCE [LARGE SCALE GENOMIC DNA]</scope>
    <source>
        <strain evidence="8">ARK-10</strain>
    </source>
</reference>
<comment type="similarity">
    <text evidence="2 6">Belongs to the dTDP-4-dehydrorhamnose reductase family.</text>
</comment>
<sequence length="284" mass="32178">MNFLITGSNGQLAKEILRELDKRGISFDAFDHKSLDITDLKSVRDAIRTKKPDVVINCAAYNAVDKAEEDWQNAYLVNGIGPRNLAITCEENNIALVHYSTDYVFDGLKNAPYTIADDPNPINQYGKSKLLGERFVQSLSRRYFLIRVSWVFGKGNETNFAKKVIEWSSKNDVIKVVDDQISSPTYAIDLAKATLDLIDTGAYGLYHMTGPQPCSRYEWAKYILELIGWKGTLIPVKSDEFKTPAKRPGYSFMDSFPVMETIGYNLAEWKDETKRFIKEIAGSR</sequence>
<dbReference type="GO" id="GO:0019305">
    <property type="term" value="P:dTDP-rhamnose biosynthetic process"/>
    <property type="evidence" value="ECO:0007669"/>
    <property type="project" value="UniProtKB-UniPathway"/>
</dbReference>